<dbReference type="EMBL" id="FQVD01000044">
    <property type="protein sequence ID" value="SHF89610.1"/>
    <property type="molecule type" value="Genomic_DNA"/>
</dbReference>
<reference evidence="1 2" key="1">
    <citation type="submission" date="2016-11" db="EMBL/GenBank/DDBJ databases">
        <authorList>
            <person name="Jaros S."/>
            <person name="Januszkiewicz K."/>
            <person name="Wedrychowicz H."/>
        </authorList>
    </citation>
    <scope>NUCLEOTIDE SEQUENCE [LARGE SCALE GENOMIC DNA]</scope>
    <source>
        <strain evidence="1 2">DSM 26883</strain>
    </source>
</reference>
<sequence length="174" mass="20479">MKRKEKYGHQNHKKIYLIVYILLLVVTSCKTNNELINFNDVESIKVWYISKEVCTMVPFRDCGAILRMEDSRDTVISDKDIIKRYVSIVNRLKPINPEAYYDLRVSSWIRMKKIGEEKRQSIGVCIDLSGKVLRNDTLMQGNKKEIKKFLDEILYDPLSPEAWTPDFMKVKNIE</sequence>
<organism evidence="1 2">
    <name type="scientific">Bacteroides faecichinchillae</name>
    <dbReference type="NCBI Taxonomy" id="871325"/>
    <lineage>
        <taxon>Bacteria</taxon>
        <taxon>Pseudomonadati</taxon>
        <taxon>Bacteroidota</taxon>
        <taxon>Bacteroidia</taxon>
        <taxon>Bacteroidales</taxon>
        <taxon>Bacteroidaceae</taxon>
        <taxon>Bacteroides</taxon>
    </lineage>
</organism>
<accession>A0A1M5FDI1</accession>
<dbReference type="OrthoDB" id="5917052at2"/>
<protein>
    <recommendedName>
        <fullName evidence="3">Lipoprotein</fullName>
    </recommendedName>
</protein>
<dbReference type="RefSeq" id="WP_025076128.1">
    <property type="nucleotide sequence ID" value="NZ_FQVD01000044.1"/>
</dbReference>
<proteinExistence type="predicted"/>
<dbReference type="AlphaFoldDB" id="A0A1M5FDI1"/>
<dbReference type="PROSITE" id="PS51257">
    <property type="entry name" value="PROKAR_LIPOPROTEIN"/>
    <property type="match status" value="1"/>
</dbReference>
<evidence type="ECO:0000313" key="2">
    <source>
        <dbReference type="Proteomes" id="UP000184436"/>
    </source>
</evidence>
<keyword evidence="2" id="KW-1185">Reference proteome</keyword>
<gene>
    <name evidence="1" type="ORF">SAMN05444349_1442</name>
</gene>
<dbReference type="Proteomes" id="UP000184436">
    <property type="component" value="Unassembled WGS sequence"/>
</dbReference>
<evidence type="ECO:0000313" key="1">
    <source>
        <dbReference type="EMBL" id="SHF89610.1"/>
    </source>
</evidence>
<name>A0A1M5FDI1_9BACE</name>
<dbReference type="STRING" id="871325.SAMN05444349_1442"/>
<evidence type="ECO:0008006" key="3">
    <source>
        <dbReference type="Google" id="ProtNLM"/>
    </source>
</evidence>